<evidence type="ECO:0000256" key="1">
    <source>
        <dbReference type="SAM" id="MobiDB-lite"/>
    </source>
</evidence>
<organism evidence="2">
    <name type="scientific">Anisakis simplex</name>
    <name type="common">Herring worm</name>
    <dbReference type="NCBI Taxonomy" id="6269"/>
    <lineage>
        <taxon>Eukaryota</taxon>
        <taxon>Metazoa</taxon>
        <taxon>Ecdysozoa</taxon>
        <taxon>Nematoda</taxon>
        <taxon>Chromadorea</taxon>
        <taxon>Rhabditida</taxon>
        <taxon>Spirurina</taxon>
        <taxon>Ascaridomorpha</taxon>
        <taxon>Ascaridoidea</taxon>
        <taxon>Anisakidae</taxon>
        <taxon>Anisakis</taxon>
        <taxon>Anisakis simplex complex</taxon>
    </lineage>
</organism>
<accession>A0A0M3KFR5</accession>
<dbReference type="WBParaSite" id="ASIM_0001982601-mRNA-1">
    <property type="protein sequence ID" value="ASIM_0001982601-mRNA-1"/>
    <property type="gene ID" value="ASIM_0001982601"/>
</dbReference>
<feature type="compositionally biased region" description="Polar residues" evidence="1">
    <location>
        <begin position="19"/>
        <end position="36"/>
    </location>
</feature>
<name>A0A0M3KFR5_ANISI</name>
<proteinExistence type="predicted"/>
<protein>
    <submittedName>
        <fullName evidence="2">Polyprotein</fullName>
    </submittedName>
</protein>
<sequence length="90" mass="9322">LGSSFIGGSVSPVGHHAAKSTSTLNQSSKKVTSPGSDVTSLFIGGDAFDKSQPSARRVDGLAKVITVDLHSDSSDVYDPSNKFRTSNSHS</sequence>
<dbReference type="AlphaFoldDB" id="A0A0M3KFR5"/>
<reference evidence="2" key="1">
    <citation type="submission" date="2017-02" db="UniProtKB">
        <authorList>
            <consortium name="WormBaseParasite"/>
        </authorList>
    </citation>
    <scope>IDENTIFICATION</scope>
</reference>
<feature type="region of interest" description="Disordered" evidence="1">
    <location>
        <begin position="1"/>
        <end position="36"/>
    </location>
</feature>
<evidence type="ECO:0000313" key="2">
    <source>
        <dbReference type="WBParaSite" id="ASIM_0001982601-mRNA-1"/>
    </source>
</evidence>